<dbReference type="InterPro" id="IPR010895">
    <property type="entry name" value="CHRD"/>
</dbReference>
<evidence type="ECO:0000259" key="1">
    <source>
        <dbReference type="PROSITE" id="PS50933"/>
    </source>
</evidence>
<proteinExistence type="predicted"/>
<organism evidence="2 3">
    <name type="scientific">Oceanobacillus longus</name>
    <dbReference type="NCBI Taxonomy" id="930120"/>
    <lineage>
        <taxon>Bacteria</taxon>
        <taxon>Bacillati</taxon>
        <taxon>Bacillota</taxon>
        <taxon>Bacilli</taxon>
        <taxon>Bacillales</taxon>
        <taxon>Bacillaceae</taxon>
        <taxon>Oceanobacillus</taxon>
    </lineage>
</organism>
<name>A0ABV8GUH5_9BACI</name>
<gene>
    <name evidence="2" type="ORF">ACFOUV_01355</name>
</gene>
<dbReference type="EMBL" id="JBHSAO010000001">
    <property type="protein sequence ID" value="MFC4022461.1"/>
    <property type="molecule type" value="Genomic_DNA"/>
</dbReference>
<sequence>MYNDYFFISQLSGSQEVPPVRTDADGLALFHVSSDQKKIIYRLAVHDLRNMTQAHIHLGQRNINGPIVAFLFGPIDHGTSTNNKVIEGILTAKDLVGPLMGKPLSELVDLMSAGKTYVNVHTTQFPDGEIRGKIKQQ</sequence>
<dbReference type="Proteomes" id="UP001595772">
    <property type="component" value="Unassembled WGS sequence"/>
</dbReference>
<evidence type="ECO:0000313" key="2">
    <source>
        <dbReference type="EMBL" id="MFC4022461.1"/>
    </source>
</evidence>
<protein>
    <submittedName>
        <fullName evidence="2">CHRD domain-containing protein</fullName>
    </submittedName>
</protein>
<dbReference type="Pfam" id="PF07452">
    <property type="entry name" value="CHRD"/>
    <property type="match status" value="1"/>
</dbReference>
<accession>A0ABV8GUH5</accession>
<keyword evidence="3" id="KW-1185">Reference proteome</keyword>
<dbReference type="PROSITE" id="PS50933">
    <property type="entry name" value="CHRD"/>
    <property type="match status" value="1"/>
</dbReference>
<comment type="caution">
    <text evidence="2">The sequence shown here is derived from an EMBL/GenBank/DDBJ whole genome shotgun (WGS) entry which is preliminary data.</text>
</comment>
<feature type="domain" description="CHRD" evidence="1">
    <location>
        <begin position="3"/>
        <end position="137"/>
    </location>
</feature>
<evidence type="ECO:0000313" key="3">
    <source>
        <dbReference type="Proteomes" id="UP001595772"/>
    </source>
</evidence>
<dbReference type="SMART" id="SM00754">
    <property type="entry name" value="CHRD"/>
    <property type="match status" value="1"/>
</dbReference>
<dbReference type="RefSeq" id="WP_379494973.1">
    <property type="nucleotide sequence ID" value="NZ_JBHSAO010000001.1"/>
</dbReference>
<reference evidence="3" key="1">
    <citation type="journal article" date="2019" name="Int. J. Syst. Evol. Microbiol.">
        <title>The Global Catalogue of Microorganisms (GCM) 10K type strain sequencing project: providing services to taxonomists for standard genome sequencing and annotation.</title>
        <authorList>
            <consortium name="The Broad Institute Genomics Platform"/>
            <consortium name="The Broad Institute Genome Sequencing Center for Infectious Disease"/>
            <person name="Wu L."/>
            <person name="Ma J."/>
        </authorList>
    </citation>
    <scope>NUCLEOTIDE SEQUENCE [LARGE SCALE GENOMIC DNA]</scope>
    <source>
        <strain evidence="3">IBRC-M 10703</strain>
    </source>
</reference>